<evidence type="ECO:0000256" key="2">
    <source>
        <dbReference type="ARBA" id="ARBA00022679"/>
    </source>
</evidence>
<dbReference type="GO" id="GO:0032264">
    <property type="term" value="P:IMP salvage"/>
    <property type="evidence" value="ECO:0007669"/>
    <property type="project" value="TreeGrafter"/>
</dbReference>
<evidence type="ECO:0000313" key="3">
    <source>
        <dbReference type="EMBL" id="KAK4155618.1"/>
    </source>
</evidence>
<comment type="caution">
    <text evidence="3">The sequence shown here is derived from an EMBL/GenBank/DDBJ whole genome shotgun (WGS) entry which is preliminary data.</text>
</comment>
<evidence type="ECO:0000256" key="1">
    <source>
        <dbReference type="ARBA" id="ARBA00022676"/>
    </source>
</evidence>
<reference evidence="3" key="1">
    <citation type="journal article" date="2023" name="Mol. Phylogenet. Evol.">
        <title>Genome-scale phylogeny and comparative genomics of the fungal order Sordariales.</title>
        <authorList>
            <person name="Hensen N."/>
            <person name="Bonometti L."/>
            <person name="Westerberg I."/>
            <person name="Brannstrom I.O."/>
            <person name="Guillou S."/>
            <person name="Cros-Aarteil S."/>
            <person name="Calhoun S."/>
            <person name="Haridas S."/>
            <person name="Kuo A."/>
            <person name="Mondo S."/>
            <person name="Pangilinan J."/>
            <person name="Riley R."/>
            <person name="LaButti K."/>
            <person name="Andreopoulos B."/>
            <person name="Lipzen A."/>
            <person name="Chen C."/>
            <person name="Yan M."/>
            <person name="Daum C."/>
            <person name="Ng V."/>
            <person name="Clum A."/>
            <person name="Steindorff A."/>
            <person name="Ohm R.A."/>
            <person name="Martin F."/>
            <person name="Silar P."/>
            <person name="Natvig D.O."/>
            <person name="Lalanne C."/>
            <person name="Gautier V."/>
            <person name="Ament-Velasquez S.L."/>
            <person name="Kruys A."/>
            <person name="Hutchinson M.I."/>
            <person name="Powell A.J."/>
            <person name="Barry K."/>
            <person name="Miller A.N."/>
            <person name="Grigoriev I.V."/>
            <person name="Debuchy R."/>
            <person name="Gladieux P."/>
            <person name="Hiltunen Thoren M."/>
            <person name="Johannesson H."/>
        </authorList>
    </citation>
    <scope>NUCLEOTIDE SEQUENCE</scope>
    <source>
        <strain evidence="3">CBS 538.74</strain>
    </source>
</reference>
<dbReference type="GO" id="GO:0005737">
    <property type="term" value="C:cytoplasm"/>
    <property type="evidence" value="ECO:0007669"/>
    <property type="project" value="TreeGrafter"/>
</dbReference>
<dbReference type="PANTHER" id="PTHR43363:SF1">
    <property type="entry name" value="HYPOXANTHINE-GUANINE PHOSPHORIBOSYLTRANSFERASE"/>
    <property type="match status" value="1"/>
</dbReference>
<dbReference type="GO" id="GO:0032263">
    <property type="term" value="P:GMP salvage"/>
    <property type="evidence" value="ECO:0007669"/>
    <property type="project" value="TreeGrafter"/>
</dbReference>
<dbReference type="SUPFAM" id="SSF53271">
    <property type="entry name" value="PRTase-like"/>
    <property type="match status" value="1"/>
</dbReference>
<dbReference type="AlphaFoldDB" id="A0AAN6ZZ74"/>
<accession>A0AAN6ZZ74</accession>
<keyword evidence="1 3" id="KW-0328">Glycosyltransferase</keyword>
<dbReference type="CDD" id="cd06223">
    <property type="entry name" value="PRTases_typeI"/>
    <property type="match status" value="1"/>
</dbReference>
<dbReference type="GO" id="GO:0004422">
    <property type="term" value="F:hypoxanthine phosphoribosyltransferase activity"/>
    <property type="evidence" value="ECO:0007669"/>
    <property type="project" value="TreeGrafter"/>
</dbReference>
<proteinExistence type="predicted"/>
<dbReference type="InterPro" id="IPR029057">
    <property type="entry name" value="PRTase-like"/>
</dbReference>
<dbReference type="EMBL" id="MU856884">
    <property type="protein sequence ID" value="KAK4155618.1"/>
    <property type="molecule type" value="Genomic_DNA"/>
</dbReference>
<gene>
    <name evidence="3" type="ORF">C8A00DRAFT_41804</name>
</gene>
<dbReference type="InterPro" id="IPR000836">
    <property type="entry name" value="PRTase_dom"/>
</dbReference>
<name>A0AAN6ZZ74_9PEZI</name>
<dbReference type="PANTHER" id="PTHR43363">
    <property type="entry name" value="HYPOXANTHINE PHOSPHORIBOSYLTRANSFERASE"/>
    <property type="match status" value="1"/>
</dbReference>
<dbReference type="GO" id="GO:0032265">
    <property type="term" value="P:XMP salvage"/>
    <property type="evidence" value="ECO:0007669"/>
    <property type="project" value="TreeGrafter"/>
</dbReference>
<reference evidence="3" key="2">
    <citation type="submission" date="2023-05" db="EMBL/GenBank/DDBJ databases">
        <authorList>
            <consortium name="Lawrence Berkeley National Laboratory"/>
            <person name="Steindorff A."/>
            <person name="Hensen N."/>
            <person name="Bonometti L."/>
            <person name="Westerberg I."/>
            <person name="Brannstrom I.O."/>
            <person name="Guillou S."/>
            <person name="Cros-Aarteil S."/>
            <person name="Calhoun S."/>
            <person name="Haridas S."/>
            <person name="Kuo A."/>
            <person name="Mondo S."/>
            <person name="Pangilinan J."/>
            <person name="Riley R."/>
            <person name="Labutti K."/>
            <person name="Andreopoulos B."/>
            <person name="Lipzen A."/>
            <person name="Chen C."/>
            <person name="Yanf M."/>
            <person name="Daum C."/>
            <person name="Ng V."/>
            <person name="Clum A."/>
            <person name="Ohm R."/>
            <person name="Martin F."/>
            <person name="Silar P."/>
            <person name="Natvig D."/>
            <person name="Lalanne C."/>
            <person name="Gautier V."/>
            <person name="Ament-Velasquez S.L."/>
            <person name="Kruys A."/>
            <person name="Hutchinson M.I."/>
            <person name="Powell A.J."/>
            <person name="Barry K."/>
            <person name="Miller A.N."/>
            <person name="Grigoriev I.V."/>
            <person name="Debuchy R."/>
            <person name="Gladieux P."/>
            <person name="Thoren M.H."/>
            <person name="Johannesson H."/>
        </authorList>
    </citation>
    <scope>NUCLEOTIDE SEQUENCE</scope>
    <source>
        <strain evidence="3">CBS 538.74</strain>
    </source>
</reference>
<organism evidence="3 4">
    <name type="scientific">Chaetomidium leptoderma</name>
    <dbReference type="NCBI Taxonomy" id="669021"/>
    <lineage>
        <taxon>Eukaryota</taxon>
        <taxon>Fungi</taxon>
        <taxon>Dikarya</taxon>
        <taxon>Ascomycota</taxon>
        <taxon>Pezizomycotina</taxon>
        <taxon>Sordariomycetes</taxon>
        <taxon>Sordariomycetidae</taxon>
        <taxon>Sordariales</taxon>
        <taxon>Chaetomiaceae</taxon>
        <taxon>Chaetomidium</taxon>
    </lineage>
</organism>
<dbReference type="Gene3D" id="3.40.50.2020">
    <property type="match status" value="1"/>
</dbReference>
<sequence>MVEKVYVTYNDVHKLCQEAAPQILADFKPQLMIAIGGGGYVPARILRSFLKQPGSPNIPIQAIGLSLYEQQDNSIDVEVEAAGTKVKRTQWLDLTALGEMANLVGKRVLIVDEVDDTRTTLEYAVKELQKDVEEARAKLGSDLKTEFAIFVLHNKDKKKKGTLPEDITNGRYLAARTVGDEWICYPWEAMDIDEHDSNSASAKAKKDL</sequence>
<evidence type="ECO:0000313" key="4">
    <source>
        <dbReference type="Proteomes" id="UP001302745"/>
    </source>
</evidence>
<keyword evidence="2" id="KW-0808">Transferase</keyword>
<dbReference type="Proteomes" id="UP001302745">
    <property type="component" value="Unassembled WGS sequence"/>
</dbReference>
<dbReference type="FunFam" id="3.40.50.2020:FF:000033">
    <property type="entry name" value="Xanthine phosphoribosyltransferase 1"/>
    <property type="match status" value="1"/>
</dbReference>
<dbReference type="GO" id="GO:0046100">
    <property type="term" value="P:hypoxanthine metabolic process"/>
    <property type="evidence" value="ECO:0007669"/>
    <property type="project" value="TreeGrafter"/>
</dbReference>
<protein>
    <submittedName>
        <fullName evidence="3">Phosphoribosyltransferase-like protein</fullName>
    </submittedName>
</protein>
<keyword evidence="4" id="KW-1185">Reference proteome</keyword>